<feature type="region of interest" description="Disordered" evidence="4">
    <location>
        <begin position="401"/>
        <end position="423"/>
    </location>
</feature>
<evidence type="ECO:0000256" key="5">
    <source>
        <dbReference type="SAM" id="SignalP"/>
    </source>
</evidence>
<dbReference type="Gene3D" id="2.30.42.10">
    <property type="match status" value="1"/>
</dbReference>
<dbReference type="PANTHER" id="PTHR32060">
    <property type="entry name" value="TAIL-SPECIFIC PROTEASE"/>
    <property type="match status" value="1"/>
</dbReference>
<comment type="caution">
    <text evidence="7">The sequence shown here is derived from an EMBL/GenBank/DDBJ whole genome shotgun (WGS) entry which is preliminary data.</text>
</comment>
<dbReference type="SUPFAM" id="SSF50156">
    <property type="entry name" value="PDZ domain-like"/>
    <property type="match status" value="1"/>
</dbReference>
<dbReference type="NCBIfam" id="TIGR00225">
    <property type="entry name" value="prc"/>
    <property type="match status" value="1"/>
</dbReference>
<dbReference type="Proteomes" id="UP000284322">
    <property type="component" value="Unassembled WGS sequence"/>
</dbReference>
<evidence type="ECO:0000256" key="3">
    <source>
        <dbReference type="ARBA" id="ARBA00022825"/>
    </source>
</evidence>
<accession>A0A419R5H1</accession>
<evidence type="ECO:0000313" key="7">
    <source>
        <dbReference type="EMBL" id="RJX71125.1"/>
    </source>
</evidence>
<reference evidence="7 8" key="1">
    <citation type="submission" date="2018-09" db="EMBL/GenBank/DDBJ databases">
        <title>Altererythrobacter sp.Ery1 and Ery12, the genome sequencing of novel strains in genus Alterythrobacter.</title>
        <authorList>
            <person name="Cheng H."/>
            <person name="Wu Y.-H."/>
            <person name="Fang C."/>
            <person name="Xu X.-W."/>
        </authorList>
    </citation>
    <scope>NUCLEOTIDE SEQUENCE [LARGE SCALE GENOMIC DNA]</scope>
    <source>
        <strain evidence="7 8">Ery12</strain>
    </source>
</reference>
<dbReference type="InterPro" id="IPR029045">
    <property type="entry name" value="ClpP/crotonase-like_dom_sf"/>
</dbReference>
<dbReference type="Pfam" id="PF03572">
    <property type="entry name" value="Peptidase_S41"/>
    <property type="match status" value="1"/>
</dbReference>
<dbReference type="GO" id="GO:0008236">
    <property type="term" value="F:serine-type peptidase activity"/>
    <property type="evidence" value="ECO:0007669"/>
    <property type="project" value="UniProtKB-KW"/>
</dbReference>
<dbReference type="InterPro" id="IPR055210">
    <property type="entry name" value="CtpA/B_N"/>
</dbReference>
<keyword evidence="3" id="KW-0720">Serine protease</keyword>
<dbReference type="PANTHER" id="PTHR32060:SF30">
    <property type="entry name" value="CARBOXY-TERMINAL PROCESSING PROTEASE CTPA"/>
    <property type="match status" value="1"/>
</dbReference>
<evidence type="ECO:0000313" key="8">
    <source>
        <dbReference type="Proteomes" id="UP000284322"/>
    </source>
</evidence>
<sequence length="472" mass="49570">MIPLVRNILACVLCMCAVWAHPALSQTADPQQAAPREASEVALFAKALQTVADNYVETVDAQKLTDAALKAMLNSLDGHSAYMNAEEYREFDENLAGEFAGIGVVLEIADGWPRVISPTDGGPSARAGVASGWKIDTIDGKSAKGKTLQGTVRLLRGQIGTEVAVGFRDEQGKSHELTLVRDTIRLKSVYSRRLGDVGYLRITNFGGRTADDFGDALAELYSDGPLTGAILDLRNNSGGFVRAAIAVAGYFLEPGAVIVRQGRSLQDAAETKVVQANSLLTGVPVVVLINGGSASSAEILTGALRDNHRASILGLTSFGKGIVQGVFPIADGAQGAVTVTTVRYFTPEGQSIQKIGIAPDLAVARTEAEARAALTPDRTLSEASLVNAMDNDQGLVREVPTEVEGPEPPAEGDPPAPPLFAQPVPDDAAIAADFQIRRALDVLATGSVDAAREGRPVKVYCAEKQAEDAASE</sequence>
<dbReference type="AlphaFoldDB" id="A0A419R5H1"/>
<dbReference type="Gene3D" id="3.90.226.10">
    <property type="entry name" value="2-enoyl-CoA Hydratase, Chain A, domain 1"/>
    <property type="match status" value="1"/>
</dbReference>
<dbReference type="CDD" id="cd07560">
    <property type="entry name" value="Peptidase_S41_CPP"/>
    <property type="match status" value="1"/>
</dbReference>
<dbReference type="Gene3D" id="3.30.750.44">
    <property type="match status" value="1"/>
</dbReference>
<dbReference type="RefSeq" id="WP_120105914.1">
    <property type="nucleotide sequence ID" value="NZ_RAHJ01000003.1"/>
</dbReference>
<evidence type="ECO:0000256" key="2">
    <source>
        <dbReference type="ARBA" id="ARBA00022801"/>
    </source>
</evidence>
<dbReference type="SUPFAM" id="SSF52096">
    <property type="entry name" value="ClpP/crotonase"/>
    <property type="match status" value="1"/>
</dbReference>
<name>A0A419R5H1_9SPHN</name>
<proteinExistence type="predicted"/>
<gene>
    <name evidence="7" type="ORF">D6858_00325</name>
</gene>
<evidence type="ECO:0000259" key="6">
    <source>
        <dbReference type="SMART" id="SM00245"/>
    </source>
</evidence>
<dbReference type="CDD" id="cd06782">
    <property type="entry name" value="cpPDZ_CPP-like"/>
    <property type="match status" value="1"/>
</dbReference>
<dbReference type="GO" id="GO:0030288">
    <property type="term" value="C:outer membrane-bounded periplasmic space"/>
    <property type="evidence" value="ECO:0007669"/>
    <property type="project" value="TreeGrafter"/>
</dbReference>
<dbReference type="InterPro" id="IPR004447">
    <property type="entry name" value="Peptidase_S41A"/>
</dbReference>
<dbReference type="InterPro" id="IPR005151">
    <property type="entry name" value="Tail-specific_protease"/>
</dbReference>
<feature type="domain" description="Tail specific protease" evidence="6">
    <location>
        <begin position="172"/>
        <end position="364"/>
    </location>
</feature>
<organism evidence="7 8">
    <name type="scientific">Tsuneonella suprasediminis</name>
    <dbReference type="NCBI Taxonomy" id="2306996"/>
    <lineage>
        <taxon>Bacteria</taxon>
        <taxon>Pseudomonadati</taxon>
        <taxon>Pseudomonadota</taxon>
        <taxon>Alphaproteobacteria</taxon>
        <taxon>Sphingomonadales</taxon>
        <taxon>Erythrobacteraceae</taxon>
        <taxon>Tsuneonella</taxon>
    </lineage>
</organism>
<dbReference type="GO" id="GO:0007165">
    <property type="term" value="P:signal transduction"/>
    <property type="evidence" value="ECO:0007669"/>
    <property type="project" value="TreeGrafter"/>
</dbReference>
<keyword evidence="1" id="KW-0645">Protease</keyword>
<feature type="signal peptide" evidence="5">
    <location>
        <begin position="1"/>
        <end position="25"/>
    </location>
</feature>
<feature type="chain" id="PRO_5019124077" evidence="5">
    <location>
        <begin position="26"/>
        <end position="472"/>
    </location>
</feature>
<dbReference type="EMBL" id="RAHJ01000003">
    <property type="protein sequence ID" value="RJX71125.1"/>
    <property type="molecule type" value="Genomic_DNA"/>
</dbReference>
<feature type="compositionally biased region" description="Pro residues" evidence="4">
    <location>
        <begin position="406"/>
        <end position="420"/>
    </location>
</feature>
<dbReference type="Pfam" id="PF22694">
    <property type="entry name" value="CtpB_N-like"/>
    <property type="match status" value="1"/>
</dbReference>
<dbReference type="SMART" id="SM00245">
    <property type="entry name" value="TSPc"/>
    <property type="match status" value="1"/>
</dbReference>
<dbReference type="GO" id="GO:0006508">
    <property type="term" value="P:proteolysis"/>
    <property type="evidence" value="ECO:0007669"/>
    <property type="project" value="UniProtKB-KW"/>
</dbReference>
<evidence type="ECO:0000256" key="1">
    <source>
        <dbReference type="ARBA" id="ARBA00022670"/>
    </source>
</evidence>
<dbReference type="OrthoDB" id="9812068at2"/>
<dbReference type="GO" id="GO:0004175">
    <property type="term" value="F:endopeptidase activity"/>
    <property type="evidence" value="ECO:0007669"/>
    <property type="project" value="TreeGrafter"/>
</dbReference>
<keyword evidence="8" id="KW-1185">Reference proteome</keyword>
<dbReference type="InterPro" id="IPR036034">
    <property type="entry name" value="PDZ_sf"/>
</dbReference>
<protein>
    <submittedName>
        <fullName evidence="7">S41 family peptidase</fullName>
    </submittedName>
</protein>
<evidence type="ECO:0000256" key="4">
    <source>
        <dbReference type="SAM" id="MobiDB-lite"/>
    </source>
</evidence>
<keyword evidence="5" id="KW-0732">Signal</keyword>
<keyword evidence="2" id="KW-0378">Hydrolase</keyword>